<keyword evidence="2" id="KW-1003">Cell membrane</keyword>
<evidence type="ECO:0000256" key="4">
    <source>
        <dbReference type="ARBA" id="ARBA00022989"/>
    </source>
</evidence>
<evidence type="ECO:0000256" key="5">
    <source>
        <dbReference type="ARBA" id="ARBA00023136"/>
    </source>
</evidence>
<dbReference type="GO" id="GO:0022857">
    <property type="term" value="F:transmembrane transporter activity"/>
    <property type="evidence" value="ECO:0007669"/>
    <property type="project" value="InterPro"/>
</dbReference>
<keyword evidence="8" id="KW-1185">Reference proteome</keyword>
<evidence type="ECO:0000256" key="3">
    <source>
        <dbReference type="ARBA" id="ARBA00022692"/>
    </source>
</evidence>
<feature type="transmembrane region" description="Helical" evidence="6">
    <location>
        <begin position="202"/>
        <end position="221"/>
    </location>
</feature>
<comment type="caution">
    <text evidence="7">The sequence shown here is derived from an EMBL/GenBank/DDBJ whole genome shotgun (WGS) entry which is preliminary data.</text>
</comment>
<keyword evidence="5 6" id="KW-0472">Membrane</keyword>
<dbReference type="InterPro" id="IPR001851">
    <property type="entry name" value="ABC_transp_permease"/>
</dbReference>
<protein>
    <submittedName>
        <fullName evidence="7">ABC transporter permease</fullName>
    </submittedName>
</protein>
<dbReference type="Proteomes" id="UP000215694">
    <property type="component" value="Unassembled WGS sequence"/>
</dbReference>
<comment type="subcellular location">
    <subcellularLocation>
        <location evidence="1">Cell membrane</location>
        <topology evidence="1">Multi-pass membrane protein</topology>
    </subcellularLocation>
</comment>
<dbReference type="CDD" id="cd06580">
    <property type="entry name" value="TM_PBP1_transp_TpRbsC_like"/>
    <property type="match status" value="1"/>
</dbReference>
<organism evidence="7 8">
    <name type="scientific">Romboutsia weinsteinii</name>
    <dbReference type="NCBI Taxonomy" id="2020949"/>
    <lineage>
        <taxon>Bacteria</taxon>
        <taxon>Bacillati</taxon>
        <taxon>Bacillota</taxon>
        <taxon>Clostridia</taxon>
        <taxon>Peptostreptococcales</taxon>
        <taxon>Peptostreptococcaceae</taxon>
        <taxon>Romboutsia</taxon>
    </lineage>
</organism>
<dbReference type="Pfam" id="PF02653">
    <property type="entry name" value="BPD_transp_2"/>
    <property type="match status" value="1"/>
</dbReference>
<evidence type="ECO:0000256" key="2">
    <source>
        <dbReference type="ARBA" id="ARBA00022475"/>
    </source>
</evidence>
<keyword evidence="4 6" id="KW-1133">Transmembrane helix</keyword>
<dbReference type="GO" id="GO:0005886">
    <property type="term" value="C:plasma membrane"/>
    <property type="evidence" value="ECO:0007669"/>
    <property type="project" value="UniProtKB-SubCell"/>
</dbReference>
<dbReference type="PANTHER" id="PTHR47089">
    <property type="entry name" value="ABC TRANSPORTER, PERMEASE PROTEIN"/>
    <property type="match status" value="1"/>
</dbReference>
<keyword evidence="3 6" id="KW-0812">Transmembrane</keyword>
<dbReference type="RefSeq" id="WP_116041523.1">
    <property type="nucleotide sequence ID" value="NZ_NOJY02000036.1"/>
</dbReference>
<dbReference type="EMBL" id="NOJY02000036">
    <property type="protein sequence ID" value="RDY26052.1"/>
    <property type="molecule type" value="Genomic_DNA"/>
</dbReference>
<dbReference type="PANTHER" id="PTHR47089:SF1">
    <property type="entry name" value="GUANOSINE ABC TRANSPORTER PERMEASE PROTEIN NUPP"/>
    <property type="match status" value="1"/>
</dbReference>
<accession>A0A371IZR2</accession>
<sequence>MISKTKKAKKFSIADSPIIFSLVSILLGLAVGAIALLMAGQDPITAYTAMIDGIIGKPKFIAWTIIRSTPLILTGLSIAFAFKTGLFNIGAEGQFIIGSLAATLVGAGIELPMFIHVPLTLLVAALAAGLWGGVAGWLKSKFGINEVIAMIMLNWIAFYFSNYMIRTSWLAKANSESSVNIHDSASISINWLTDLVGPATKVNWGIVISIILVLVIAFILFKTTLGFELRGVGYNKFGAEYGGINVNKSILQSMAIAGMLAGIAGAIQVMGVSQNITILAAQEGYGFDGIAVALIANNNPIGVIFSGLLFGAFKYGGTKMQMVGAPSEVINIVIGSIVYFIALSNVLRMLYVKIRDKKKNKGGNI</sequence>
<feature type="transmembrane region" description="Helical" evidence="6">
    <location>
        <begin position="60"/>
        <end position="82"/>
    </location>
</feature>
<name>A0A371IZR2_9FIRM</name>
<dbReference type="AlphaFoldDB" id="A0A371IZR2"/>
<evidence type="ECO:0000313" key="8">
    <source>
        <dbReference type="Proteomes" id="UP000215694"/>
    </source>
</evidence>
<feature type="transmembrane region" description="Helical" evidence="6">
    <location>
        <begin position="20"/>
        <end position="40"/>
    </location>
</feature>
<evidence type="ECO:0000256" key="1">
    <source>
        <dbReference type="ARBA" id="ARBA00004651"/>
    </source>
</evidence>
<feature type="transmembrane region" description="Helical" evidence="6">
    <location>
        <begin position="250"/>
        <end position="270"/>
    </location>
</feature>
<feature type="transmembrane region" description="Helical" evidence="6">
    <location>
        <begin position="329"/>
        <end position="351"/>
    </location>
</feature>
<reference evidence="7 8" key="1">
    <citation type="journal article" date="2017" name="Genome Announc.">
        <title>Draft Genome Sequence of Romboutsia weinsteinii sp. nov. Strain CCRI-19649(T) Isolated from Surface Water.</title>
        <authorList>
            <person name="Maheux A.F."/>
            <person name="Boudreau D.K."/>
            <person name="Berube E."/>
            <person name="Boissinot M."/>
            <person name="Cantin P."/>
            <person name="Raymond F."/>
            <person name="Corbeil J."/>
            <person name="Omar R.F."/>
            <person name="Bergeron M.G."/>
        </authorList>
    </citation>
    <scope>NUCLEOTIDE SEQUENCE [LARGE SCALE GENOMIC DNA]</scope>
    <source>
        <strain evidence="7 8">CCRI-19649</strain>
    </source>
</reference>
<feature type="transmembrane region" description="Helical" evidence="6">
    <location>
        <begin position="147"/>
        <end position="165"/>
    </location>
</feature>
<feature type="transmembrane region" description="Helical" evidence="6">
    <location>
        <begin position="94"/>
        <end position="115"/>
    </location>
</feature>
<evidence type="ECO:0000256" key="6">
    <source>
        <dbReference type="SAM" id="Phobius"/>
    </source>
</evidence>
<dbReference type="OrthoDB" id="45037at2"/>
<evidence type="ECO:0000313" key="7">
    <source>
        <dbReference type="EMBL" id="RDY26052.1"/>
    </source>
</evidence>
<proteinExistence type="predicted"/>
<feature type="transmembrane region" description="Helical" evidence="6">
    <location>
        <begin position="121"/>
        <end position="138"/>
    </location>
</feature>
<gene>
    <name evidence="7" type="ORF">CHL78_015070</name>
</gene>